<dbReference type="AlphaFoldDB" id="A0A0C5J7E4"/>
<name>A0A0C5J7E4_9PROT</name>
<dbReference type="KEGG" id="rbu:PG1C_01955"/>
<dbReference type="InterPro" id="IPR036938">
    <property type="entry name" value="PAP2/HPO_sf"/>
</dbReference>
<keyword evidence="1" id="KW-0472">Membrane</keyword>
<keyword evidence="1" id="KW-0812">Transmembrane</keyword>
<dbReference type="Gene3D" id="1.20.144.10">
    <property type="entry name" value="Phosphatidic acid phosphatase type 2/haloperoxidase"/>
    <property type="match status" value="1"/>
</dbReference>
<dbReference type="HOGENOM" id="CLU_072573_8_2_4"/>
<evidence type="ECO:0000313" key="3">
    <source>
        <dbReference type="EMBL" id="AJP47564.1"/>
    </source>
</evidence>
<dbReference type="Pfam" id="PF01569">
    <property type="entry name" value="PAP2"/>
    <property type="match status" value="1"/>
</dbReference>
<accession>A0A0C5J7E4</accession>
<feature type="domain" description="Phosphatidic acid phosphatase type 2/haloperoxidase" evidence="2">
    <location>
        <begin position="55"/>
        <end position="165"/>
    </location>
</feature>
<gene>
    <name evidence="3" type="ORF">PG1C_01955</name>
</gene>
<dbReference type="RefSeq" id="WP_202635775.1">
    <property type="nucleotide sequence ID" value="NZ_CP010554.1"/>
</dbReference>
<feature type="transmembrane region" description="Helical" evidence="1">
    <location>
        <begin position="32"/>
        <end position="48"/>
    </location>
</feature>
<organism evidence="3 4">
    <name type="scientific">Rugosibacter aromaticivorans</name>
    <dbReference type="NCBI Taxonomy" id="1565605"/>
    <lineage>
        <taxon>Bacteria</taxon>
        <taxon>Pseudomonadati</taxon>
        <taxon>Pseudomonadota</taxon>
        <taxon>Betaproteobacteria</taxon>
        <taxon>Nitrosomonadales</taxon>
        <taxon>Sterolibacteriaceae</taxon>
        <taxon>Rugosibacter</taxon>
    </lineage>
</organism>
<dbReference type="SMART" id="SM00014">
    <property type="entry name" value="acidPPc"/>
    <property type="match status" value="1"/>
</dbReference>
<evidence type="ECO:0000256" key="1">
    <source>
        <dbReference type="SAM" id="Phobius"/>
    </source>
</evidence>
<dbReference type="SUPFAM" id="SSF48317">
    <property type="entry name" value="Acid phosphatase/Vanadium-dependent haloperoxidase"/>
    <property type="match status" value="1"/>
</dbReference>
<dbReference type="STRING" id="1565605.PG1C_01955"/>
<dbReference type="PANTHER" id="PTHR14969">
    <property type="entry name" value="SPHINGOSINE-1-PHOSPHATE PHOSPHOHYDROLASE"/>
    <property type="match status" value="1"/>
</dbReference>
<keyword evidence="1" id="KW-1133">Transmembrane helix</keyword>
<dbReference type="PATRIC" id="fig|1565605.3.peg.404"/>
<feature type="transmembrane region" description="Helical" evidence="1">
    <location>
        <begin position="148"/>
        <end position="166"/>
    </location>
</feature>
<keyword evidence="4" id="KW-1185">Reference proteome</keyword>
<feature type="transmembrane region" description="Helical" evidence="1">
    <location>
        <begin position="7"/>
        <end position="26"/>
    </location>
</feature>
<sequence>MEHFNQALFLLLNAAPGSAGIIVGIANFMAEDLIWIVPVGLILGWLYGTTANRQILVAAMVSGLAGLLINQIIGWVWYHPRPFEVGIGQTLIPHVQDSSFPSDHLTFVWAIAFSLLRHEQSRLAGWALAVLGVPVAWARVYLGVHFPLDILGAVLVALSGVWLISWQEHHFIELLMRPLLRIYQTLFAGLIRRGWVRQ</sequence>
<dbReference type="CDD" id="cd03385">
    <property type="entry name" value="PAP2_BcrC_like"/>
    <property type="match status" value="1"/>
</dbReference>
<protein>
    <submittedName>
        <fullName evidence="3">Phosphoesterase</fullName>
    </submittedName>
</protein>
<evidence type="ECO:0000259" key="2">
    <source>
        <dbReference type="SMART" id="SM00014"/>
    </source>
</evidence>
<dbReference type="EMBL" id="CP010554">
    <property type="protein sequence ID" value="AJP47564.1"/>
    <property type="molecule type" value="Genomic_DNA"/>
</dbReference>
<evidence type="ECO:0000313" key="4">
    <source>
        <dbReference type="Proteomes" id="UP000061603"/>
    </source>
</evidence>
<feature type="transmembrane region" description="Helical" evidence="1">
    <location>
        <begin position="55"/>
        <end position="78"/>
    </location>
</feature>
<dbReference type="Proteomes" id="UP000061603">
    <property type="component" value="Chromosome"/>
</dbReference>
<proteinExistence type="predicted"/>
<dbReference type="GO" id="GO:0050380">
    <property type="term" value="F:undecaprenyl-diphosphatase activity"/>
    <property type="evidence" value="ECO:0007669"/>
    <property type="project" value="InterPro"/>
</dbReference>
<dbReference type="PANTHER" id="PTHR14969:SF13">
    <property type="entry name" value="AT30094P"/>
    <property type="match status" value="1"/>
</dbReference>
<dbReference type="InterPro" id="IPR000326">
    <property type="entry name" value="PAP2/HPO"/>
</dbReference>
<dbReference type="InterPro" id="IPR033879">
    <property type="entry name" value="UPP_Pase"/>
</dbReference>
<reference evidence="3 4" key="1">
    <citation type="journal article" date="2015" name="Genome Announc.">
        <title>Complete Genome Sequence of a Novel Bacterium within the Family Rhodocyclaceae That Degrades Polycyclic Aromatic Hydrocarbons.</title>
        <authorList>
            <person name="Singleton D.R."/>
            <person name="Dickey A.N."/>
            <person name="Scholl E.H."/>
            <person name="Wright F.A."/>
            <person name="Aitken M.D."/>
        </authorList>
    </citation>
    <scope>NUCLEOTIDE SEQUENCE [LARGE SCALE GENOMIC DNA]</scope>
    <source>
        <strain evidence="4">PG1-Ca6</strain>
    </source>
</reference>
<feature type="transmembrane region" description="Helical" evidence="1">
    <location>
        <begin position="123"/>
        <end position="142"/>
    </location>
</feature>
<dbReference type="GO" id="GO:0005886">
    <property type="term" value="C:plasma membrane"/>
    <property type="evidence" value="ECO:0007669"/>
    <property type="project" value="InterPro"/>
</dbReference>